<dbReference type="InterPro" id="IPR000504">
    <property type="entry name" value="RRM_dom"/>
</dbReference>
<dbReference type="GO" id="GO:0016282">
    <property type="term" value="C:eukaryotic 43S preinitiation complex"/>
    <property type="evidence" value="ECO:0007669"/>
    <property type="project" value="UniProtKB-UniRule"/>
</dbReference>
<comment type="subcellular location">
    <subcellularLocation>
        <location evidence="5">Cytoplasm</location>
    </subcellularLocation>
</comment>
<comment type="function">
    <text evidence="5">RNA-binding component of the eukaryotic translation initiation factor 3 (eIF-3) complex, which is involved in protein synthesis of a specialized repertoire of mRNAs and, together with other initiation factors, stimulates binding of mRNA and methionyl-tRNAi to the 40S ribosome. The eIF-3 complex specifically targets and initiates translation of a subset of mRNAs involved in cell proliferation. This subunit can bind 18S rRNA.</text>
</comment>
<dbReference type="PIRSF" id="PIRSF037949">
    <property type="entry name" value="Transl_init_eIF-3_RNA-bind"/>
    <property type="match status" value="1"/>
</dbReference>
<evidence type="ECO:0000256" key="3">
    <source>
        <dbReference type="ARBA" id="ARBA00022884"/>
    </source>
</evidence>
<evidence type="ECO:0000256" key="4">
    <source>
        <dbReference type="ARBA" id="ARBA00022917"/>
    </source>
</evidence>
<dbReference type="SMART" id="SM00360">
    <property type="entry name" value="RRM"/>
    <property type="match status" value="1"/>
</dbReference>
<dbReference type="GO" id="GO:0003743">
    <property type="term" value="F:translation initiation factor activity"/>
    <property type="evidence" value="ECO:0007669"/>
    <property type="project" value="UniProtKB-UniRule"/>
</dbReference>
<keyword evidence="1 5" id="KW-0963">Cytoplasm</keyword>
<dbReference type="PROSITE" id="PS50102">
    <property type="entry name" value="RRM"/>
    <property type="match status" value="1"/>
</dbReference>
<feature type="compositionally biased region" description="Polar residues" evidence="7">
    <location>
        <begin position="1"/>
        <end position="11"/>
    </location>
</feature>
<dbReference type="GO" id="GO:0003723">
    <property type="term" value="F:RNA binding"/>
    <property type="evidence" value="ECO:0007669"/>
    <property type="project" value="UniProtKB-UniRule"/>
</dbReference>
<dbReference type="HAMAP" id="MF_03006">
    <property type="entry name" value="eIF3g"/>
    <property type="match status" value="1"/>
</dbReference>
<feature type="region of interest" description="Disordered" evidence="7">
    <location>
        <begin position="147"/>
        <end position="194"/>
    </location>
</feature>
<protein>
    <recommendedName>
        <fullName evidence="5">Eukaryotic translation initiation factor 3 subunit G</fullName>
        <shortName evidence="5">eIF3g</shortName>
    </recommendedName>
    <alternativeName>
        <fullName evidence="5">Eukaryotic translation initiation factor 3 RNA-binding subunit</fullName>
        <shortName evidence="5">eIF-3 RNA-binding subunit</shortName>
    </alternativeName>
    <alternativeName>
        <fullName evidence="5">Eukaryotic translation initiation factor 3 subunit 4</fullName>
    </alternativeName>
</protein>
<dbReference type="Pfam" id="PF00076">
    <property type="entry name" value="RRM_1"/>
    <property type="match status" value="1"/>
</dbReference>
<comment type="similarity">
    <text evidence="5">Belongs to the eIF-3 subunit G family.</text>
</comment>
<evidence type="ECO:0000256" key="1">
    <source>
        <dbReference type="ARBA" id="ARBA00022490"/>
    </source>
</evidence>
<evidence type="ECO:0000256" key="2">
    <source>
        <dbReference type="ARBA" id="ARBA00022540"/>
    </source>
</evidence>
<proteinExistence type="inferred from homology"/>
<evidence type="ECO:0000313" key="9">
    <source>
        <dbReference type="EMBL" id="KGB41520.1"/>
    </source>
</evidence>
<dbReference type="InterPro" id="IPR034240">
    <property type="entry name" value="eIF3G_RRM"/>
</dbReference>
<dbReference type="InterPro" id="IPR017334">
    <property type="entry name" value="eIF3_g"/>
</dbReference>
<evidence type="ECO:0000256" key="7">
    <source>
        <dbReference type="SAM" id="MobiDB-lite"/>
    </source>
</evidence>
<evidence type="ECO:0000259" key="8">
    <source>
        <dbReference type="PROSITE" id="PS50102"/>
    </source>
</evidence>
<sequence length="307" mass="34839">MLSVNGTSWTDELTEDSELPPVEEKFDSERNIKTVVRYFFNEDGDLIKETKEYQREKRVVASRVADRKKWKKFGASKSDPSGGNLANTYPADIPEQEQKRQEEMNVKTKLGEPVIVCNYCKGGHFTRTCPYKSDMEAMQLLQEQLRAKTEPTEETAKELQNDRSGRYIPPSLRGDAANTSGSSMSTDKRPFDENTVRVTNLPPDTTADELKSVFSAFGHVVRIYPAKDKLTQQNRGFAFISFRTAEEAKSAIYGVNGLRHNHVVLKVDWAKQTLDYWNKAVQSMTSEQQFVHNPSFEFGGVKKVVCS</sequence>
<organism evidence="9">
    <name type="scientific">Schistosoma haematobium</name>
    <name type="common">Blood fluke</name>
    <dbReference type="NCBI Taxonomy" id="6185"/>
    <lineage>
        <taxon>Eukaryota</taxon>
        <taxon>Metazoa</taxon>
        <taxon>Spiralia</taxon>
        <taxon>Lophotrochozoa</taxon>
        <taxon>Platyhelminthes</taxon>
        <taxon>Trematoda</taxon>
        <taxon>Digenea</taxon>
        <taxon>Strigeidida</taxon>
        <taxon>Schistosomatoidea</taxon>
        <taxon>Schistosomatidae</taxon>
        <taxon>Schistosoma</taxon>
    </lineage>
</organism>
<dbReference type="InterPro" id="IPR024675">
    <property type="entry name" value="eIF3g_N"/>
</dbReference>
<dbReference type="AlphaFoldDB" id="A0A095A2J5"/>
<feature type="domain" description="RRM" evidence="8">
    <location>
        <begin position="194"/>
        <end position="272"/>
    </location>
</feature>
<keyword evidence="2 5" id="KW-0396">Initiation factor</keyword>
<dbReference type="STRING" id="6185.A0A095A2J5"/>
<evidence type="ECO:0000256" key="6">
    <source>
        <dbReference type="PROSITE-ProRule" id="PRU00176"/>
    </source>
</evidence>
<gene>
    <name evidence="9" type="ORF">MS3_10044</name>
</gene>
<feature type="region of interest" description="Disordered" evidence="7">
    <location>
        <begin position="1"/>
        <end position="25"/>
    </location>
</feature>
<dbReference type="GO" id="GO:0033290">
    <property type="term" value="C:eukaryotic 48S preinitiation complex"/>
    <property type="evidence" value="ECO:0007669"/>
    <property type="project" value="UniProtKB-UniRule"/>
</dbReference>
<dbReference type="CDD" id="cd12933">
    <property type="entry name" value="eIF3G"/>
    <property type="match status" value="1"/>
</dbReference>
<dbReference type="Pfam" id="PF12353">
    <property type="entry name" value="eIF3g"/>
    <property type="match status" value="1"/>
</dbReference>
<accession>A0A095A2J5</accession>
<dbReference type="InterPro" id="IPR035979">
    <property type="entry name" value="RBD_domain_sf"/>
</dbReference>
<feature type="compositionally biased region" description="Basic and acidic residues" evidence="7">
    <location>
        <begin position="147"/>
        <end position="165"/>
    </location>
</feature>
<dbReference type="Gene3D" id="3.30.70.330">
    <property type="match status" value="1"/>
</dbReference>
<name>A0A095A2J5_SCHHA</name>
<evidence type="ECO:0000256" key="5">
    <source>
        <dbReference type="HAMAP-Rule" id="MF_03006"/>
    </source>
</evidence>
<dbReference type="SUPFAM" id="SSF54928">
    <property type="entry name" value="RNA-binding domain, RBD"/>
    <property type="match status" value="1"/>
</dbReference>
<dbReference type="CDD" id="cd12408">
    <property type="entry name" value="RRM_eIF3G_like"/>
    <property type="match status" value="1"/>
</dbReference>
<dbReference type="InterPro" id="IPR012677">
    <property type="entry name" value="Nucleotide-bd_a/b_plait_sf"/>
</dbReference>
<dbReference type="EMBL" id="KL251930">
    <property type="protein sequence ID" value="KGB41520.1"/>
    <property type="molecule type" value="Genomic_DNA"/>
</dbReference>
<keyword evidence="3 6" id="KW-0694">RNA-binding</keyword>
<keyword evidence="4 5" id="KW-0648">Protein biosynthesis</keyword>
<comment type="subunit">
    <text evidence="5">Component of the eukaryotic translation initiation factor 3 (eIF-3) complex.</text>
</comment>
<dbReference type="GO" id="GO:0005852">
    <property type="term" value="C:eukaryotic translation initiation factor 3 complex"/>
    <property type="evidence" value="ECO:0007669"/>
    <property type="project" value="UniProtKB-UniRule"/>
</dbReference>
<reference evidence="9" key="1">
    <citation type="journal article" date="2012" name="Nat. Genet.">
        <title>Whole-genome sequence of Schistosoma haematobium.</title>
        <authorList>
            <person name="Young N.D."/>
            <person name="Jex A.R."/>
            <person name="Li B."/>
            <person name="Liu S."/>
            <person name="Yang L."/>
            <person name="Xiong Z."/>
            <person name="Li Y."/>
            <person name="Cantacessi C."/>
            <person name="Hall R.S."/>
            <person name="Xu X."/>
            <person name="Chen F."/>
            <person name="Wu X."/>
            <person name="Zerlotini A."/>
            <person name="Oliveira G."/>
            <person name="Hofmann A."/>
            <person name="Zhang G."/>
            <person name="Fang X."/>
            <person name="Kang Y."/>
            <person name="Campbell B.E."/>
            <person name="Loukas A."/>
            <person name="Ranganathan S."/>
            <person name="Rollinson D."/>
            <person name="Rinaldi G."/>
            <person name="Brindley P.J."/>
            <person name="Yang H."/>
            <person name="Wang J."/>
            <person name="Wang J."/>
            <person name="Gasser R.B."/>
        </authorList>
    </citation>
    <scope>NUCLEOTIDE SEQUENCE [LARGE SCALE GENOMIC DNA]</scope>
</reference>
<dbReference type="GO" id="GO:0001732">
    <property type="term" value="P:formation of cytoplasmic translation initiation complex"/>
    <property type="evidence" value="ECO:0007669"/>
    <property type="project" value="UniProtKB-UniRule"/>
</dbReference>
<dbReference type="PANTHER" id="PTHR10352">
    <property type="entry name" value="EUKARYOTIC TRANSLATION INITIATION FACTOR 3 SUBUNIT G"/>
    <property type="match status" value="1"/>
</dbReference>